<organism evidence="1 2">
    <name type="scientific">Pseudomonas psychrophila</name>
    <dbReference type="NCBI Taxonomy" id="122355"/>
    <lineage>
        <taxon>Bacteria</taxon>
        <taxon>Pseudomonadati</taxon>
        <taxon>Pseudomonadota</taxon>
        <taxon>Gammaproteobacteria</taxon>
        <taxon>Pseudomonadales</taxon>
        <taxon>Pseudomonadaceae</taxon>
        <taxon>Pseudomonas</taxon>
    </lineage>
</organism>
<dbReference type="Proteomes" id="UP000182058">
    <property type="component" value="Chromosome I"/>
</dbReference>
<name>A0ABY0VE45_9PSED</name>
<gene>
    <name evidence="1" type="ORF">SAMN04490201_0319</name>
</gene>
<accession>A0ABY0VE45</accession>
<sequence length="96" mass="10738">MQAMWFIRMIAVMLSRAGSLPLQLWRLQNSSLAGIIVGASLLAMQAMRFIRMISVMLSRAGSLPQELHRHKKAALSGGFFMDQHTDRMLTPSDPLP</sequence>
<evidence type="ECO:0000313" key="2">
    <source>
        <dbReference type="Proteomes" id="UP000182058"/>
    </source>
</evidence>
<evidence type="ECO:0000313" key="1">
    <source>
        <dbReference type="EMBL" id="SDU12699.1"/>
    </source>
</evidence>
<dbReference type="EMBL" id="LT629795">
    <property type="protein sequence ID" value="SDU12699.1"/>
    <property type="molecule type" value="Genomic_DNA"/>
</dbReference>
<protein>
    <submittedName>
        <fullName evidence="1">Uncharacterized protein</fullName>
    </submittedName>
</protein>
<reference evidence="1 2" key="1">
    <citation type="submission" date="2016-10" db="EMBL/GenBank/DDBJ databases">
        <authorList>
            <person name="Varghese N."/>
            <person name="Submissions S."/>
        </authorList>
    </citation>
    <scope>NUCLEOTIDE SEQUENCE [LARGE SCALE GENOMIC DNA]</scope>
    <source>
        <strain evidence="1 2">BS3667</strain>
    </source>
</reference>
<keyword evidence="2" id="KW-1185">Reference proteome</keyword>
<proteinExistence type="predicted"/>